<accession>A0A4Y9ZLT1</accession>
<proteinExistence type="predicted"/>
<evidence type="ECO:0000256" key="1">
    <source>
        <dbReference type="SAM" id="SignalP"/>
    </source>
</evidence>
<comment type="caution">
    <text evidence="2">The sequence shown here is derived from an EMBL/GenBank/DDBJ whole genome shotgun (WGS) entry which is preliminary data.</text>
</comment>
<gene>
    <name evidence="2" type="ORF">EWM64_g8280</name>
</gene>
<dbReference type="OrthoDB" id="2841294at2759"/>
<sequence length="157" mass="16381">MKFLFVSFTTLIAAVCAQTIAIGAPSNGDTITPGSSLTVEVDRPDTLTGSQEVAIAISLATCPAKGPCTDMTDRLGATLYTGPYNPQFPPFPTPRNVPLQNFTVTVPASVQAGQKAVLSVSHFSLVGAGPFDLFEIKNVTLNVGAGAPAKRSRVMRV</sequence>
<organism evidence="2 3">
    <name type="scientific">Hericium alpestre</name>
    <dbReference type="NCBI Taxonomy" id="135208"/>
    <lineage>
        <taxon>Eukaryota</taxon>
        <taxon>Fungi</taxon>
        <taxon>Dikarya</taxon>
        <taxon>Basidiomycota</taxon>
        <taxon>Agaricomycotina</taxon>
        <taxon>Agaricomycetes</taxon>
        <taxon>Russulales</taxon>
        <taxon>Hericiaceae</taxon>
        <taxon>Hericium</taxon>
    </lineage>
</organism>
<dbReference type="Pfam" id="PF19271">
    <property type="entry name" value="Nis1"/>
    <property type="match status" value="1"/>
</dbReference>
<evidence type="ECO:0000313" key="3">
    <source>
        <dbReference type="Proteomes" id="UP000298061"/>
    </source>
</evidence>
<protein>
    <recommendedName>
        <fullName evidence="4">Phosphatidylglycerol/phosphatidylinositol transfer protein</fullName>
    </recommendedName>
</protein>
<keyword evidence="3" id="KW-1185">Reference proteome</keyword>
<feature type="chain" id="PRO_5021339671" description="Phosphatidylglycerol/phosphatidylinositol transfer protein" evidence="1">
    <location>
        <begin position="18"/>
        <end position="157"/>
    </location>
</feature>
<keyword evidence="1" id="KW-0732">Signal</keyword>
<dbReference type="AlphaFoldDB" id="A0A4Y9ZLT1"/>
<evidence type="ECO:0008006" key="4">
    <source>
        <dbReference type="Google" id="ProtNLM"/>
    </source>
</evidence>
<dbReference type="InterPro" id="IPR045469">
    <property type="entry name" value="Nis1"/>
</dbReference>
<name>A0A4Y9ZLT1_9AGAM</name>
<evidence type="ECO:0000313" key="2">
    <source>
        <dbReference type="EMBL" id="TFY75732.1"/>
    </source>
</evidence>
<feature type="signal peptide" evidence="1">
    <location>
        <begin position="1"/>
        <end position="17"/>
    </location>
</feature>
<reference evidence="2 3" key="1">
    <citation type="submission" date="2019-02" db="EMBL/GenBank/DDBJ databases">
        <title>Genome sequencing of the rare red list fungi Hericium alpestre (H. flagellum).</title>
        <authorList>
            <person name="Buettner E."/>
            <person name="Kellner H."/>
        </authorList>
    </citation>
    <scope>NUCLEOTIDE SEQUENCE [LARGE SCALE GENOMIC DNA]</scope>
    <source>
        <strain evidence="2 3">DSM 108284</strain>
    </source>
</reference>
<dbReference type="Proteomes" id="UP000298061">
    <property type="component" value="Unassembled WGS sequence"/>
</dbReference>
<dbReference type="EMBL" id="SFCI01001454">
    <property type="protein sequence ID" value="TFY75732.1"/>
    <property type="molecule type" value="Genomic_DNA"/>
</dbReference>